<sequence length="103" mass="12345">MKPELFLLGLMGKELEKKKYGTLLLYMLTAARLWYAQKWKDTSVLIMDEWLQKLMELTEMAKLTTLIKEKNISTFVSTWRHLLNFVLEVEKNKTFDFGFYRVD</sequence>
<dbReference type="OMA" id="WLVKIME"/>
<dbReference type="GeneTree" id="ENSGT00990000213226"/>
<accession>A0A670Y998</accession>
<keyword evidence="2" id="KW-1185">Reference proteome</keyword>
<dbReference type="AlphaFoldDB" id="A0A670Y998"/>
<evidence type="ECO:0000313" key="1">
    <source>
        <dbReference type="Ensembl" id="ENSPTXP00000007648.1"/>
    </source>
</evidence>
<reference evidence="1" key="2">
    <citation type="submission" date="2025-09" db="UniProtKB">
        <authorList>
            <consortium name="Ensembl"/>
        </authorList>
    </citation>
    <scope>IDENTIFICATION</scope>
</reference>
<evidence type="ECO:0000313" key="2">
    <source>
        <dbReference type="Proteomes" id="UP000472273"/>
    </source>
</evidence>
<name>A0A670Y998_PSETE</name>
<dbReference type="Proteomes" id="UP000472273">
    <property type="component" value="Unplaced"/>
</dbReference>
<organism evidence="1 2">
    <name type="scientific">Pseudonaja textilis</name>
    <name type="common">Eastern brown snake</name>
    <dbReference type="NCBI Taxonomy" id="8673"/>
    <lineage>
        <taxon>Eukaryota</taxon>
        <taxon>Metazoa</taxon>
        <taxon>Chordata</taxon>
        <taxon>Craniata</taxon>
        <taxon>Vertebrata</taxon>
        <taxon>Euteleostomi</taxon>
        <taxon>Lepidosauria</taxon>
        <taxon>Squamata</taxon>
        <taxon>Bifurcata</taxon>
        <taxon>Unidentata</taxon>
        <taxon>Episquamata</taxon>
        <taxon>Toxicofera</taxon>
        <taxon>Serpentes</taxon>
        <taxon>Colubroidea</taxon>
        <taxon>Elapidae</taxon>
        <taxon>Hydrophiinae</taxon>
        <taxon>Pseudonaja</taxon>
    </lineage>
</organism>
<protein>
    <submittedName>
        <fullName evidence="1">Uncharacterized protein</fullName>
    </submittedName>
</protein>
<proteinExistence type="predicted"/>
<dbReference type="Ensembl" id="ENSPTXT00000007915.1">
    <property type="protein sequence ID" value="ENSPTXP00000007648.1"/>
    <property type="gene ID" value="ENSPTXG00000005560.1"/>
</dbReference>
<reference evidence="1" key="1">
    <citation type="submission" date="2025-08" db="UniProtKB">
        <authorList>
            <consortium name="Ensembl"/>
        </authorList>
    </citation>
    <scope>IDENTIFICATION</scope>
</reference>